<evidence type="ECO:0000313" key="7">
    <source>
        <dbReference type="EMBL" id="MVU82030.1"/>
    </source>
</evidence>
<evidence type="ECO:0000256" key="3">
    <source>
        <dbReference type="ARBA" id="ARBA00022692"/>
    </source>
</evidence>
<dbReference type="EMBL" id="WRPP01000007">
    <property type="protein sequence ID" value="MVU82030.1"/>
    <property type="molecule type" value="Genomic_DNA"/>
</dbReference>
<keyword evidence="3 6" id="KW-0812">Transmembrane</keyword>
<dbReference type="GO" id="GO:0022857">
    <property type="term" value="F:transmembrane transporter activity"/>
    <property type="evidence" value="ECO:0007669"/>
    <property type="project" value="InterPro"/>
</dbReference>
<keyword evidence="2" id="KW-1003">Cell membrane</keyword>
<evidence type="ECO:0000256" key="1">
    <source>
        <dbReference type="ARBA" id="ARBA00004651"/>
    </source>
</evidence>
<feature type="transmembrane region" description="Helical" evidence="6">
    <location>
        <begin position="274"/>
        <end position="294"/>
    </location>
</feature>
<sequence length="392" mass="40295">MPPLFRRFLVIRAVSLAGSAMTPVALALAVLDTSGRPGDLGIVLAAQVIPHIGLLLVGGVVADRVSRRAVLLGANLVQGVTQGAVAGVLISGHYGLLVIAGLELVNGAAGAFAGPALRGIVPELVAEAALQRANSLLAGTRNATKILGPTLAGVLVATVGGGWAIAVDAASFLVAAALLAGLRLDRGSRISRGPGLWPELRAGWRTFRGIRWVWVTTVAFCLINLLYTGIWQILGPALTRQRSGDAAWGLVLGVRAVGLLVMSALMYRFAFRYLLRAGQLLGVFGGFGLLALGFGAGLPTVLGCAFVAGMGFTALDIAWEVSVQQHVPRAMLSRVSAYGDLLSYIAIPAGQLAVGPLSGRFGAYPVALAGGIAFALASLVPLLVPDVRNLPA</sequence>
<dbReference type="PANTHER" id="PTHR23513">
    <property type="entry name" value="INTEGRAL MEMBRANE EFFLUX PROTEIN-RELATED"/>
    <property type="match status" value="1"/>
</dbReference>
<proteinExistence type="predicted"/>
<dbReference type="InterPro" id="IPR011701">
    <property type="entry name" value="MFS"/>
</dbReference>
<evidence type="ECO:0000256" key="5">
    <source>
        <dbReference type="ARBA" id="ARBA00023136"/>
    </source>
</evidence>
<evidence type="ECO:0000256" key="4">
    <source>
        <dbReference type="ARBA" id="ARBA00022989"/>
    </source>
</evidence>
<keyword evidence="4 6" id="KW-1133">Transmembrane helix</keyword>
<keyword evidence="5 6" id="KW-0472">Membrane</keyword>
<feature type="transmembrane region" description="Helical" evidence="6">
    <location>
        <begin position="43"/>
        <end position="62"/>
    </location>
</feature>
<feature type="transmembrane region" description="Helical" evidence="6">
    <location>
        <begin position="212"/>
        <end position="234"/>
    </location>
</feature>
<keyword evidence="8" id="KW-1185">Reference proteome</keyword>
<evidence type="ECO:0000256" key="6">
    <source>
        <dbReference type="SAM" id="Phobius"/>
    </source>
</evidence>
<dbReference type="InterPro" id="IPR036259">
    <property type="entry name" value="MFS_trans_sf"/>
</dbReference>
<organism evidence="7 8">
    <name type="scientific">Nocardia terrae</name>
    <dbReference type="NCBI Taxonomy" id="2675851"/>
    <lineage>
        <taxon>Bacteria</taxon>
        <taxon>Bacillati</taxon>
        <taxon>Actinomycetota</taxon>
        <taxon>Actinomycetes</taxon>
        <taxon>Mycobacteriales</taxon>
        <taxon>Nocardiaceae</taxon>
        <taxon>Nocardia</taxon>
    </lineage>
</organism>
<feature type="transmembrane region" description="Helical" evidence="6">
    <location>
        <begin position="163"/>
        <end position="182"/>
    </location>
</feature>
<dbReference type="CDD" id="cd06173">
    <property type="entry name" value="MFS_MefA_like"/>
    <property type="match status" value="1"/>
</dbReference>
<comment type="subcellular location">
    <subcellularLocation>
        <location evidence="1">Cell membrane</location>
        <topology evidence="1">Multi-pass membrane protein</topology>
    </subcellularLocation>
</comment>
<name>A0A7K1V5V2_9NOCA</name>
<dbReference type="AlphaFoldDB" id="A0A7K1V5V2"/>
<dbReference type="GO" id="GO:0005886">
    <property type="term" value="C:plasma membrane"/>
    <property type="evidence" value="ECO:0007669"/>
    <property type="project" value="UniProtKB-SubCell"/>
</dbReference>
<accession>A0A7K1V5V2</accession>
<evidence type="ECO:0000256" key="2">
    <source>
        <dbReference type="ARBA" id="ARBA00022475"/>
    </source>
</evidence>
<feature type="transmembrane region" description="Helical" evidence="6">
    <location>
        <begin position="362"/>
        <end position="384"/>
    </location>
</feature>
<dbReference type="Proteomes" id="UP000466794">
    <property type="component" value="Unassembled WGS sequence"/>
</dbReference>
<evidence type="ECO:0000313" key="8">
    <source>
        <dbReference type="Proteomes" id="UP000466794"/>
    </source>
</evidence>
<dbReference type="Pfam" id="PF07690">
    <property type="entry name" value="MFS_1"/>
    <property type="match status" value="1"/>
</dbReference>
<dbReference type="Gene3D" id="1.20.1250.20">
    <property type="entry name" value="MFS general substrate transporter like domains"/>
    <property type="match status" value="1"/>
</dbReference>
<gene>
    <name evidence="7" type="ORF">GPX89_32925</name>
</gene>
<protein>
    <submittedName>
        <fullName evidence="7">MFS transporter</fullName>
    </submittedName>
</protein>
<feature type="transmembrane region" description="Helical" evidence="6">
    <location>
        <begin position="246"/>
        <end position="267"/>
    </location>
</feature>
<dbReference type="SUPFAM" id="SSF103473">
    <property type="entry name" value="MFS general substrate transporter"/>
    <property type="match status" value="1"/>
</dbReference>
<dbReference type="PANTHER" id="PTHR23513:SF11">
    <property type="entry name" value="STAPHYLOFERRIN A TRANSPORTER"/>
    <property type="match status" value="1"/>
</dbReference>
<reference evidence="7 8" key="1">
    <citation type="submission" date="2019-12" db="EMBL/GenBank/DDBJ databases">
        <title>Nocardia sp. nov. ET3-3 isolated from soil.</title>
        <authorList>
            <person name="Kanchanasin P."/>
            <person name="Tanasupawat S."/>
            <person name="Yuki M."/>
            <person name="Kudo T."/>
        </authorList>
    </citation>
    <scope>NUCLEOTIDE SEQUENCE [LARGE SCALE GENOMIC DNA]</scope>
    <source>
        <strain evidence="7 8">ET3-3</strain>
    </source>
</reference>
<comment type="caution">
    <text evidence="7">The sequence shown here is derived from an EMBL/GenBank/DDBJ whole genome shotgun (WGS) entry which is preliminary data.</text>
</comment>